<gene>
    <name evidence="3" type="ORF">KSB_82490</name>
</gene>
<dbReference type="RefSeq" id="WP_201375929.1">
    <property type="nucleotide sequence ID" value="NZ_BNJG01000003.1"/>
</dbReference>
<dbReference type="InterPro" id="IPR050126">
    <property type="entry name" value="Ap4A_hydrolase"/>
</dbReference>
<comment type="caution">
    <text evidence="3">The sequence shown here is derived from an EMBL/GenBank/DDBJ whole genome shotgun (WGS) entry which is preliminary data.</text>
</comment>
<evidence type="ECO:0000313" key="3">
    <source>
        <dbReference type="EMBL" id="GHO59774.1"/>
    </source>
</evidence>
<evidence type="ECO:0000256" key="1">
    <source>
        <dbReference type="SAM" id="MobiDB-lite"/>
    </source>
</evidence>
<dbReference type="PANTHER" id="PTHR42850:SF4">
    <property type="entry name" value="ZINC-DEPENDENT ENDOPOLYPHOSPHATASE"/>
    <property type="match status" value="1"/>
</dbReference>
<accession>A0ABQ3V3L9</accession>
<dbReference type="Proteomes" id="UP000654345">
    <property type="component" value="Unassembled WGS sequence"/>
</dbReference>
<protein>
    <recommendedName>
        <fullName evidence="2">Calcineurin-like phosphoesterase domain-containing protein</fullName>
    </recommendedName>
</protein>
<reference evidence="3 4" key="1">
    <citation type="journal article" date="2021" name="Int. J. Syst. Evol. Microbiol.">
        <title>Reticulibacter mediterranei gen. nov., sp. nov., within the new family Reticulibacteraceae fam. nov., and Ktedonospora formicarum gen. nov., sp. nov., Ktedonobacter robiniae sp. nov., Dictyobacter formicarum sp. nov. and Dictyobacter arantiisoli sp. nov., belonging to the class Ktedonobacteria.</title>
        <authorList>
            <person name="Yabe S."/>
            <person name="Zheng Y."/>
            <person name="Wang C.M."/>
            <person name="Sakai Y."/>
            <person name="Abe K."/>
            <person name="Yokota A."/>
            <person name="Donadio S."/>
            <person name="Cavaletti L."/>
            <person name="Monciardini P."/>
        </authorList>
    </citation>
    <scope>NUCLEOTIDE SEQUENCE [LARGE SCALE GENOMIC DNA]</scope>
    <source>
        <strain evidence="3 4">SOSP1-30</strain>
    </source>
</reference>
<feature type="domain" description="Calcineurin-like phosphoesterase" evidence="2">
    <location>
        <begin position="50"/>
        <end position="141"/>
    </location>
</feature>
<dbReference type="PRINTS" id="PR00114">
    <property type="entry name" value="STPHPHTASE"/>
</dbReference>
<dbReference type="InterPro" id="IPR029052">
    <property type="entry name" value="Metallo-depent_PP-like"/>
</dbReference>
<evidence type="ECO:0000313" key="4">
    <source>
        <dbReference type="Proteomes" id="UP000654345"/>
    </source>
</evidence>
<organism evidence="3 4">
    <name type="scientific">Ktedonobacter robiniae</name>
    <dbReference type="NCBI Taxonomy" id="2778365"/>
    <lineage>
        <taxon>Bacteria</taxon>
        <taxon>Bacillati</taxon>
        <taxon>Chloroflexota</taxon>
        <taxon>Ktedonobacteria</taxon>
        <taxon>Ktedonobacterales</taxon>
        <taxon>Ktedonobacteraceae</taxon>
        <taxon>Ktedonobacter</taxon>
    </lineage>
</organism>
<dbReference type="Gene3D" id="3.60.21.10">
    <property type="match status" value="1"/>
</dbReference>
<feature type="region of interest" description="Disordered" evidence="1">
    <location>
        <begin position="249"/>
        <end position="269"/>
    </location>
</feature>
<keyword evidence="4" id="KW-1185">Reference proteome</keyword>
<evidence type="ECO:0000259" key="2">
    <source>
        <dbReference type="Pfam" id="PF00149"/>
    </source>
</evidence>
<dbReference type="EMBL" id="BNJG01000003">
    <property type="protein sequence ID" value="GHO59774.1"/>
    <property type="molecule type" value="Genomic_DNA"/>
</dbReference>
<sequence length="269" mass="30916">MITFISRKLKALALRVAGFLSPVRERTYPSVEEALFRAERNDLGAPPVTYAIGDVHGEITLLMRLLQLLPLHPQDTLVFLGDYLDKGEDSLATIRALRRLQRLHPLCVFLRGNHEDAWLECWNGSEFLGAPNMKSARRLWRANRRHMPAEIGYWLEETRLEYEDEFAYYVHAGVLPGKPFEETPAARKMWGPRGFLKSNYDWGKLVVFGHWKLARPLVEPNKICVDTGAYRSGTLTAVRLPDRQIFQAPHISKATPHEEQKALQQRLFS</sequence>
<dbReference type="InterPro" id="IPR004843">
    <property type="entry name" value="Calcineurin-like_PHP"/>
</dbReference>
<dbReference type="PANTHER" id="PTHR42850">
    <property type="entry name" value="METALLOPHOSPHOESTERASE"/>
    <property type="match status" value="1"/>
</dbReference>
<name>A0ABQ3V3L9_9CHLR</name>
<dbReference type="InterPro" id="IPR006186">
    <property type="entry name" value="Ser/Thr-sp_prot-phosphatase"/>
</dbReference>
<dbReference type="SUPFAM" id="SSF56300">
    <property type="entry name" value="Metallo-dependent phosphatases"/>
    <property type="match status" value="1"/>
</dbReference>
<proteinExistence type="predicted"/>
<dbReference type="Pfam" id="PF00149">
    <property type="entry name" value="Metallophos"/>
    <property type="match status" value="1"/>
</dbReference>